<feature type="domain" description="Replication factor A C-terminal" evidence="15">
    <location>
        <begin position="446"/>
        <end position="592"/>
    </location>
</feature>
<evidence type="ECO:0000256" key="10">
    <source>
        <dbReference type="ARBA" id="ARBA00023204"/>
    </source>
</evidence>
<evidence type="ECO:0000256" key="3">
    <source>
        <dbReference type="ARBA" id="ARBA00022705"/>
    </source>
</evidence>
<evidence type="ECO:0000256" key="7">
    <source>
        <dbReference type="ARBA" id="ARBA00022833"/>
    </source>
</evidence>
<sequence length="604" mass="67075">MENSVTQDGIASLLSLDSSSVQPQIVVQVVDLKPVGNRYTQVFNANDGKMKIKAMLPATLTSEIVSGKIQNLGLIRLLHYTANDIPGKSGEKYLLVTKCEAVASALDSEIKSETKASTGIMLKPKQEFVAKSASQIINEQRGNAAPAARMAMTRRVHPLVSLNPYQGSWTIKVRVTNKGVLRTYKNARGEGCVFNVELTDEEGTQIQATMFNAAAKKFYDTFQKGKVYYISRGTLKLANKQFKTVQNDYEMTLNEYSEVEEAGSEEMFIPETKFNSVPIDELGTYVNQKELVDVIGVVQSVSPTMSIRRKSDNEMIPKRDIVLADETKKTVVVSLWNDLATDLGQELLDMADKYPVIAIKSLKVGDFQGVSLSTISKSYVVVNPDIPEAAKLKSWYDSEGKETSMSAIGSGMSPSANNGSRSMYSDRVCLSHFTTNPSLGEDKPVFFSTRAYISFIKPDQAMWYRACKSCNKKVTEAMDSGYWCEGCQKKDEECSLRYIMAVKVSDSTGEAWFSAFNDEAEKMIGCTADELNVLKSEEGEGNEFQTKLKEATWSSHLFRVSVSQQEYNSEKRQRITVRGVAPVDFAAETRLLLQDISKNKKTSQ</sequence>
<dbReference type="CDD" id="cd04476">
    <property type="entry name" value="RPA1_DBD_C"/>
    <property type="match status" value="1"/>
</dbReference>
<dbReference type="Proteomes" id="UP000824890">
    <property type="component" value="Unassembled WGS sequence"/>
</dbReference>
<dbReference type="InterPro" id="IPR013955">
    <property type="entry name" value="Rep_factor-A_C"/>
</dbReference>
<keyword evidence="18" id="KW-1185">Reference proteome</keyword>
<dbReference type="Pfam" id="PF01336">
    <property type="entry name" value="tRNA_anti-codon"/>
    <property type="match status" value="1"/>
</dbReference>
<evidence type="ECO:0000256" key="11">
    <source>
        <dbReference type="ARBA" id="ARBA00023242"/>
    </source>
</evidence>
<comment type="function">
    <text evidence="12">Component of the replication protein A complex (RPA) required for DNA recombination, repair and replication. The activity of RPA is mediated by single-stranded DNA binding and protein interactions. Probably involved in repair of double-strand DNA breaks (DSBs) induced by genotoxic stresses.</text>
</comment>
<keyword evidence="7 12" id="KW-0862">Zinc</keyword>
<keyword evidence="11 12" id="KW-0539">Nucleus</keyword>
<dbReference type="CDD" id="cd04474">
    <property type="entry name" value="RPA1_DBD_A"/>
    <property type="match status" value="1"/>
</dbReference>
<dbReference type="PANTHER" id="PTHR47165:SF4">
    <property type="entry name" value="OS03G0429900 PROTEIN"/>
    <property type="match status" value="1"/>
</dbReference>
<evidence type="ECO:0000259" key="14">
    <source>
        <dbReference type="Pfam" id="PF04057"/>
    </source>
</evidence>
<dbReference type="InterPro" id="IPR007199">
    <property type="entry name" value="Rep_factor-A_N"/>
</dbReference>
<proteinExistence type="inferred from homology"/>
<dbReference type="InterPro" id="IPR004591">
    <property type="entry name" value="Rfa1"/>
</dbReference>
<evidence type="ECO:0000256" key="2">
    <source>
        <dbReference type="ARBA" id="ARBA00005690"/>
    </source>
</evidence>
<dbReference type="InterPro" id="IPR031657">
    <property type="entry name" value="REPA_OB_2"/>
</dbReference>
<keyword evidence="9" id="KW-0233">DNA recombination</keyword>
<comment type="similarity">
    <text evidence="2 12">Belongs to the replication factor A protein 1 family.</text>
</comment>
<dbReference type="CDD" id="cd04475">
    <property type="entry name" value="RPA1_DBD_B"/>
    <property type="match status" value="1"/>
</dbReference>
<keyword evidence="10" id="KW-0234">DNA repair</keyword>
<evidence type="ECO:0000256" key="1">
    <source>
        <dbReference type="ARBA" id="ARBA00004123"/>
    </source>
</evidence>
<comment type="caution">
    <text evidence="17">The sequence shown here is derived from an EMBL/GenBank/DDBJ whole genome shotgun (WGS) entry which is preliminary data.</text>
</comment>
<protein>
    <recommendedName>
        <fullName evidence="12">Replication protein A subunit</fullName>
    </recommendedName>
</protein>
<dbReference type="InterPro" id="IPR047192">
    <property type="entry name" value="Euk_RPA1_DBD_C"/>
</dbReference>
<keyword evidence="8 12" id="KW-0238">DNA-binding</keyword>
<evidence type="ECO:0000313" key="18">
    <source>
        <dbReference type="Proteomes" id="UP000824890"/>
    </source>
</evidence>
<dbReference type="Pfam" id="PF16900">
    <property type="entry name" value="REPA_OB_2"/>
    <property type="match status" value="1"/>
</dbReference>
<dbReference type="PANTHER" id="PTHR47165">
    <property type="entry name" value="OS03G0429900 PROTEIN"/>
    <property type="match status" value="1"/>
</dbReference>
<evidence type="ECO:0000256" key="9">
    <source>
        <dbReference type="ARBA" id="ARBA00023172"/>
    </source>
</evidence>
<comment type="subcellular location">
    <subcellularLocation>
        <location evidence="1 12">Nucleus</location>
    </subcellularLocation>
</comment>
<evidence type="ECO:0000256" key="12">
    <source>
        <dbReference type="RuleBase" id="RU364130"/>
    </source>
</evidence>
<dbReference type="SUPFAM" id="SSF50249">
    <property type="entry name" value="Nucleic acid-binding proteins"/>
    <property type="match status" value="4"/>
</dbReference>
<dbReference type="InterPro" id="IPR004365">
    <property type="entry name" value="NA-bd_OB_tRNA"/>
</dbReference>
<evidence type="ECO:0000259" key="15">
    <source>
        <dbReference type="Pfam" id="PF08646"/>
    </source>
</evidence>
<dbReference type="Gene3D" id="2.40.50.140">
    <property type="entry name" value="Nucleic acid-binding proteins"/>
    <property type="match status" value="4"/>
</dbReference>
<name>A0ABQ8A5W2_BRANA</name>
<evidence type="ECO:0000256" key="8">
    <source>
        <dbReference type="ARBA" id="ARBA00023125"/>
    </source>
</evidence>
<evidence type="ECO:0000256" key="5">
    <source>
        <dbReference type="ARBA" id="ARBA00022763"/>
    </source>
</evidence>
<keyword evidence="5" id="KW-0227">DNA damage</keyword>
<dbReference type="EMBL" id="JAGKQM010000013">
    <property type="protein sequence ID" value="KAH0887914.1"/>
    <property type="molecule type" value="Genomic_DNA"/>
</dbReference>
<feature type="domain" description="OB" evidence="13">
    <location>
        <begin position="169"/>
        <end position="257"/>
    </location>
</feature>
<dbReference type="Pfam" id="PF04057">
    <property type="entry name" value="Rep-A_N"/>
    <property type="match status" value="1"/>
</dbReference>
<dbReference type="NCBIfam" id="TIGR00617">
    <property type="entry name" value="rpa1"/>
    <property type="match status" value="1"/>
</dbReference>
<feature type="domain" description="Replication protein A OB" evidence="16">
    <location>
        <begin position="286"/>
        <end position="383"/>
    </location>
</feature>
<dbReference type="InterPro" id="IPR012340">
    <property type="entry name" value="NA-bd_OB-fold"/>
</dbReference>
<dbReference type="Pfam" id="PF08646">
    <property type="entry name" value="Rep_fac-A_C"/>
    <property type="match status" value="1"/>
</dbReference>
<feature type="domain" description="Replication factor-A protein 1 N-terminal" evidence="14">
    <location>
        <begin position="5"/>
        <end position="103"/>
    </location>
</feature>
<accession>A0ABQ8A5W2</accession>
<keyword evidence="4 12" id="KW-0479">Metal-binding</keyword>
<evidence type="ECO:0000313" key="17">
    <source>
        <dbReference type="EMBL" id="KAH0887914.1"/>
    </source>
</evidence>
<keyword evidence="3 12" id="KW-0235">DNA replication</keyword>
<keyword evidence="6 12" id="KW-0863">Zinc-finger</keyword>
<reference evidence="17 18" key="1">
    <citation type="submission" date="2021-05" db="EMBL/GenBank/DDBJ databases">
        <title>Genome Assembly of Synthetic Allotetraploid Brassica napus Reveals Homoeologous Exchanges between Subgenomes.</title>
        <authorList>
            <person name="Davis J.T."/>
        </authorList>
    </citation>
    <scope>NUCLEOTIDE SEQUENCE [LARGE SCALE GENOMIC DNA]</scope>
    <source>
        <strain evidence="18">cv. Da-Ae</strain>
        <tissue evidence="17">Seedling</tissue>
    </source>
</reference>
<evidence type="ECO:0000259" key="16">
    <source>
        <dbReference type="Pfam" id="PF16900"/>
    </source>
</evidence>
<evidence type="ECO:0000256" key="6">
    <source>
        <dbReference type="ARBA" id="ARBA00022771"/>
    </source>
</evidence>
<gene>
    <name evidence="17" type="ORF">HID58_050343</name>
</gene>
<comment type="subunit">
    <text evidence="12">Heterotrimer of RPA1, RPA2 and RPA3 (canonical replication protein A complex).</text>
</comment>
<evidence type="ECO:0000259" key="13">
    <source>
        <dbReference type="Pfam" id="PF01336"/>
    </source>
</evidence>
<organism evidence="17 18">
    <name type="scientific">Brassica napus</name>
    <name type="common">Rape</name>
    <dbReference type="NCBI Taxonomy" id="3708"/>
    <lineage>
        <taxon>Eukaryota</taxon>
        <taxon>Viridiplantae</taxon>
        <taxon>Streptophyta</taxon>
        <taxon>Embryophyta</taxon>
        <taxon>Tracheophyta</taxon>
        <taxon>Spermatophyta</taxon>
        <taxon>Magnoliopsida</taxon>
        <taxon>eudicotyledons</taxon>
        <taxon>Gunneridae</taxon>
        <taxon>Pentapetalae</taxon>
        <taxon>rosids</taxon>
        <taxon>malvids</taxon>
        <taxon>Brassicales</taxon>
        <taxon>Brassicaceae</taxon>
        <taxon>Brassiceae</taxon>
        <taxon>Brassica</taxon>
    </lineage>
</organism>
<evidence type="ECO:0000256" key="4">
    <source>
        <dbReference type="ARBA" id="ARBA00022723"/>
    </source>
</evidence>